<reference evidence="2" key="1">
    <citation type="submission" date="2024-05" db="EMBL/GenBank/DDBJ databases">
        <title>Planctomycetes of the genus Singulisphaera possess chitinolytic capabilities.</title>
        <authorList>
            <person name="Ivanova A."/>
        </authorList>
    </citation>
    <scope>NUCLEOTIDE SEQUENCE</scope>
    <source>
        <strain evidence="2">Ch08T</strain>
    </source>
</reference>
<dbReference type="RefSeq" id="WP_406694599.1">
    <property type="nucleotide sequence ID" value="NZ_CP155447.1"/>
</dbReference>
<dbReference type="InterPro" id="IPR036515">
    <property type="entry name" value="Transposase_17_sf"/>
</dbReference>
<dbReference type="InterPro" id="IPR002686">
    <property type="entry name" value="Transposase_17"/>
</dbReference>
<dbReference type="Pfam" id="PF01797">
    <property type="entry name" value="Y1_Tnp"/>
    <property type="match status" value="1"/>
</dbReference>
<protein>
    <submittedName>
        <fullName evidence="2">Transposase</fullName>
    </submittedName>
</protein>
<dbReference type="AlphaFoldDB" id="A0AAU7C8Y5"/>
<organism evidence="2">
    <name type="scientific">Singulisphaera sp. Ch08</name>
    <dbReference type="NCBI Taxonomy" id="3120278"/>
    <lineage>
        <taxon>Bacteria</taxon>
        <taxon>Pseudomonadati</taxon>
        <taxon>Planctomycetota</taxon>
        <taxon>Planctomycetia</taxon>
        <taxon>Isosphaerales</taxon>
        <taxon>Isosphaeraceae</taxon>
        <taxon>Singulisphaera</taxon>
    </lineage>
</organism>
<dbReference type="GO" id="GO:0003677">
    <property type="term" value="F:DNA binding"/>
    <property type="evidence" value="ECO:0007669"/>
    <property type="project" value="InterPro"/>
</dbReference>
<evidence type="ECO:0000313" key="2">
    <source>
        <dbReference type="EMBL" id="XBH01853.1"/>
    </source>
</evidence>
<dbReference type="SUPFAM" id="SSF143422">
    <property type="entry name" value="Transposase IS200-like"/>
    <property type="match status" value="1"/>
</dbReference>
<dbReference type="PANTHER" id="PTHR34322:SF2">
    <property type="entry name" value="TRANSPOSASE IS200-LIKE DOMAIN-CONTAINING PROTEIN"/>
    <property type="match status" value="1"/>
</dbReference>
<proteinExistence type="predicted"/>
<dbReference type="GO" id="GO:0004803">
    <property type="term" value="F:transposase activity"/>
    <property type="evidence" value="ECO:0007669"/>
    <property type="project" value="InterPro"/>
</dbReference>
<dbReference type="Gene3D" id="3.30.70.1290">
    <property type="entry name" value="Transposase IS200-like"/>
    <property type="match status" value="1"/>
</dbReference>
<name>A0AAU7C8Y5_9BACT</name>
<sequence>MPRTARVAPGELVYHVLNRSAGKRLLFAKDADFDAFQHVTSEAHQRHSIRILVYAVVSNHGHFLVWPEQDGPLTEFFRWLTHTHAMRWRVAHRTVGYGLL</sequence>
<feature type="domain" description="Transposase IS200-like" evidence="1">
    <location>
        <begin position="12"/>
        <end position="92"/>
    </location>
</feature>
<dbReference type="EMBL" id="CP155447">
    <property type="protein sequence ID" value="XBH01853.1"/>
    <property type="molecule type" value="Genomic_DNA"/>
</dbReference>
<evidence type="ECO:0000259" key="1">
    <source>
        <dbReference type="Pfam" id="PF01797"/>
    </source>
</evidence>
<dbReference type="PANTHER" id="PTHR34322">
    <property type="entry name" value="TRANSPOSASE, Y1_TNP DOMAIN-CONTAINING"/>
    <property type="match status" value="1"/>
</dbReference>
<accession>A0AAU7C8Y5</accession>
<dbReference type="GO" id="GO:0006313">
    <property type="term" value="P:DNA transposition"/>
    <property type="evidence" value="ECO:0007669"/>
    <property type="project" value="InterPro"/>
</dbReference>
<gene>
    <name evidence="2" type="ORF">V5E97_26370</name>
</gene>